<evidence type="ECO:0000313" key="2">
    <source>
        <dbReference type="Proteomes" id="UP000249061"/>
    </source>
</evidence>
<dbReference type="PROSITE" id="PS51257">
    <property type="entry name" value="PROKAR_LIPOPROTEIN"/>
    <property type="match status" value="1"/>
</dbReference>
<comment type="caution">
    <text evidence="1">The sequence shown here is derived from an EMBL/GenBank/DDBJ whole genome shotgun (WGS) entry which is preliminary data.</text>
</comment>
<reference evidence="1 2" key="1">
    <citation type="submission" date="2017-08" db="EMBL/GenBank/DDBJ databases">
        <title>Infants hospitalized years apart are colonized by the same room-sourced microbial strains.</title>
        <authorList>
            <person name="Brooks B."/>
            <person name="Olm M.R."/>
            <person name="Firek B.A."/>
            <person name="Baker R."/>
            <person name="Thomas B.C."/>
            <person name="Morowitz M.J."/>
            <person name="Banfield J.F."/>
        </authorList>
    </citation>
    <scope>NUCLEOTIDE SEQUENCE [LARGE SCALE GENOMIC DNA]</scope>
    <source>
        <strain evidence="1">S2_003_000_R2_14</strain>
    </source>
</reference>
<protein>
    <recommendedName>
        <fullName evidence="3">DUF304 domain-containing protein</fullName>
    </recommendedName>
</protein>
<accession>A0A2W5SKS2</accession>
<evidence type="ECO:0008006" key="3">
    <source>
        <dbReference type="Google" id="ProtNLM"/>
    </source>
</evidence>
<dbReference type="AlphaFoldDB" id="A0A2W5SKS2"/>
<dbReference type="EMBL" id="QFQP01000072">
    <property type="protein sequence ID" value="PZR03779.1"/>
    <property type="molecule type" value="Genomic_DNA"/>
</dbReference>
<organism evidence="1 2">
    <name type="scientific">Archangium gephyra</name>
    <dbReference type="NCBI Taxonomy" id="48"/>
    <lineage>
        <taxon>Bacteria</taxon>
        <taxon>Pseudomonadati</taxon>
        <taxon>Myxococcota</taxon>
        <taxon>Myxococcia</taxon>
        <taxon>Myxococcales</taxon>
        <taxon>Cystobacterineae</taxon>
        <taxon>Archangiaceae</taxon>
        <taxon>Archangium</taxon>
    </lineage>
</organism>
<name>A0A2W5SKS2_9BACT</name>
<proteinExistence type="predicted"/>
<evidence type="ECO:0000313" key="1">
    <source>
        <dbReference type="EMBL" id="PZR03779.1"/>
    </source>
</evidence>
<sequence>MLSVPKGTIAMGLVTILIGLGCLAMPVLGWKQTLELTDSGFTWTRVTGVLQVRRDEVKKVTLIRHHSRMGFYEELKVELNDGRELAIEGVERAEEAANLIHAMTSREVPSVASTGWKAAGAKA</sequence>
<dbReference type="Proteomes" id="UP000249061">
    <property type="component" value="Unassembled WGS sequence"/>
</dbReference>
<gene>
    <name evidence="1" type="ORF">DI536_35465</name>
</gene>